<feature type="region of interest" description="Disordered" evidence="1">
    <location>
        <begin position="550"/>
        <end position="570"/>
    </location>
</feature>
<feature type="region of interest" description="Disordered" evidence="1">
    <location>
        <begin position="156"/>
        <end position="179"/>
    </location>
</feature>
<comment type="caution">
    <text evidence="2">The sequence shown here is derived from an EMBL/GenBank/DDBJ whole genome shotgun (WGS) entry which is preliminary data.</text>
</comment>
<dbReference type="EMBL" id="CAJVCH010053799">
    <property type="protein sequence ID" value="CAG7718471.1"/>
    <property type="molecule type" value="Genomic_DNA"/>
</dbReference>
<evidence type="ECO:0000256" key="1">
    <source>
        <dbReference type="SAM" id="MobiDB-lite"/>
    </source>
</evidence>
<name>A0A8J2NMF4_9HEXA</name>
<protein>
    <submittedName>
        <fullName evidence="2">Uncharacterized protein</fullName>
    </submittedName>
</protein>
<feature type="region of interest" description="Disordered" evidence="1">
    <location>
        <begin position="1"/>
        <end position="45"/>
    </location>
</feature>
<evidence type="ECO:0000313" key="3">
    <source>
        <dbReference type="Proteomes" id="UP000708208"/>
    </source>
</evidence>
<dbReference type="Proteomes" id="UP000708208">
    <property type="component" value="Unassembled WGS sequence"/>
</dbReference>
<keyword evidence="3" id="KW-1185">Reference proteome</keyword>
<feature type="region of interest" description="Disordered" evidence="1">
    <location>
        <begin position="363"/>
        <end position="423"/>
    </location>
</feature>
<organism evidence="2 3">
    <name type="scientific">Allacma fusca</name>
    <dbReference type="NCBI Taxonomy" id="39272"/>
    <lineage>
        <taxon>Eukaryota</taxon>
        <taxon>Metazoa</taxon>
        <taxon>Ecdysozoa</taxon>
        <taxon>Arthropoda</taxon>
        <taxon>Hexapoda</taxon>
        <taxon>Collembola</taxon>
        <taxon>Symphypleona</taxon>
        <taxon>Sminthuridae</taxon>
        <taxon>Allacma</taxon>
    </lineage>
</organism>
<feature type="compositionally biased region" description="Basic and acidic residues" evidence="1">
    <location>
        <begin position="401"/>
        <end position="419"/>
    </location>
</feature>
<gene>
    <name evidence="2" type="ORF">AFUS01_LOCUS7863</name>
</gene>
<dbReference type="AlphaFoldDB" id="A0A8J2NMF4"/>
<reference evidence="2" key="1">
    <citation type="submission" date="2021-06" db="EMBL/GenBank/DDBJ databases">
        <authorList>
            <person name="Hodson N. C."/>
            <person name="Mongue J. A."/>
            <person name="Jaron S. K."/>
        </authorList>
    </citation>
    <scope>NUCLEOTIDE SEQUENCE</scope>
</reference>
<proteinExistence type="predicted"/>
<feature type="compositionally biased region" description="Low complexity" evidence="1">
    <location>
        <begin position="363"/>
        <end position="380"/>
    </location>
</feature>
<feature type="compositionally biased region" description="Basic and acidic residues" evidence="1">
    <location>
        <begin position="1"/>
        <end position="11"/>
    </location>
</feature>
<sequence length="608" mass="67959">MIRSKQPQDTRTKKRDGRIVGTVSESQASRSRGRETLTRNKPSQEMAVKSEVLLPRYMNCQNEYPLSNQTNSLLGGSDSLEQLLDDIVTDRCFLHRIRIIQDLGNLLERIKMTMKYSSNHQFISQERATKIIRDINQFGWLSGSSTQLGNGIVRQQHRTNSPKGHGGSRILPQSQSSSANSKVNKISSTILQNAGYGSSVKDKGLNILNECNRALDELNSVKISSRQIQCALSTECEAQVQCNFSTDNCSCSKEEYSKEDSSKLPSCCNDLNYDDNGNQMKLPQIQDEITAEIVLPNGFEYTALPASLELHQNMLANEDPDIYAEIIKFKNHVDVADVHLDDCFVFASANPSAENIVDDRNFSSLSESQSPSSSTTVLESDQSDVSKLEPKSQTSSSSHGSRGDSYRKKPSEFPMKDYSTKAQSYPSSPSASFLNVLNCNLHEVECFHFQRRKSSPLSFDNYGHTDKNFRMLLGLVGFPEIVRRKFLSKKSSPIVQAVITPEHERFDFILPISDPDVFSLNANRMDQIQMSVSKELLPDTDDTEILMGLPVEKSTSMDNKDNENTQGDGESVTVKVLDTIHVVSDKLVDDIWETMMGEFAGLLFSAEK</sequence>
<evidence type="ECO:0000313" key="2">
    <source>
        <dbReference type="EMBL" id="CAG7718471.1"/>
    </source>
</evidence>
<accession>A0A8J2NMF4</accession>